<keyword evidence="11" id="KW-0460">Magnesium</keyword>
<comment type="pathway">
    <text evidence="3 11">Amino-acid biosynthesis; L-histidine biosynthesis; L-histidine from 5-phospho-alpha-D-ribose 1-diphosphate: step 3/9.</text>
</comment>
<dbReference type="AlphaFoldDB" id="A0A8J7RY96"/>
<comment type="similarity">
    <text evidence="11">Belongs to the PRA-CH family.</text>
</comment>
<evidence type="ECO:0000256" key="3">
    <source>
        <dbReference type="ARBA" id="ARBA00005169"/>
    </source>
</evidence>
<dbReference type="RefSeq" id="WP_210681383.1">
    <property type="nucleotide sequence ID" value="NZ_JAGMWN010000003.1"/>
</dbReference>
<keyword evidence="14" id="KW-1185">Reference proteome</keyword>
<comment type="function">
    <text evidence="11">Catalyzes the hydrolysis of the adenine ring of phosphoribosyl-AMP.</text>
</comment>
<reference evidence="13" key="1">
    <citation type="submission" date="2021-04" db="EMBL/GenBank/DDBJ databases">
        <authorList>
            <person name="Zhang D.-C."/>
        </authorList>
    </citation>
    <scope>NUCLEOTIDE SEQUENCE</scope>
    <source>
        <strain evidence="13">CGMCC 1.15697</strain>
    </source>
</reference>
<comment type="catalytic activity">
    <reaction evidence="2">
        <text>1-(5-phospho-beta-D-ribosyl)-ATP + H2O = 1-(5-phospho-beta-D-ribosyl)-5'-AMP + diphosphate + H(+)</text>
        <dbReference type="Rhea" id="RHEA:22828"/>
        <dbReference type="ChEBI" id="CHEBI:15377"/>
        <dbReference type="ChEBI" id="CHEBI:15378"/>
        <dbReference type="ChEBI" id="CHEBI:33019"/>
        <dbReference type="ChEBI" id="CHEBI:59457"/>
        <dbReference type="ChEBI" id="CHEBI:73183"/>
        <dbReference type="EC" id="3.6.1.31"/>
    </reaction>
</comment>
<dbReference type="UniPathway" id="UPA00031">
    <property type="reaction ID" value="UER00008"/>
</dbReference>
<dbReference type="InterPro" id="IPR002496">
    <property type="entry name" value="PRib_AMP_CycHydrolase_dom"/>
</dbReference>
<sequence length="138" mass="15219">MTRPFTDPDTLDRATLETGDRFAPRFDTEGLIPAIAQDAESGEVLMLAYMNAAALAATLRTGEAHYWSRSRGELWHKGATSGQTQSVVELRTDCDQDTILMKVHANGDGGCCHVGYRNCFYRRAEDETRLAAPDVPKP</sequence>
<evidence type="ECO:0000256" key="11">
    <source>
        <dbReference type="HAMAP-Rule" id="MF_01021"/>
    </source>
</evidence>
<dbReference type="Gene3D" id="3.10.20.810">
    <property type="entry name" value="Phosphoribosyl-AMP cyclohydrolase"/>
    <property type="match status" value="1"/>
</dbReference>
<evidence type="ECO:0000313" key="14">
    <source>
        <dbReference type="Proteomes" id="UP000672602"/>
    </source>
</evidence>
<dbReference type="EC" id="3.5.4.19" evidence="11"/>
<comment type="catalytic activity">
    <reaction evidence="1 11">
        <text>1-(5-phospho-beta-D-ribosyl)-5'-AMP + H2O = 1-(5-phospho-beta-D-ribosyl)-5-[(5-phospho-beta-D-ribosylamino)methylideneamino]imidazole-4-carboxamide</text>
        <dbReference type="Rhea" id="RHEA:20049"/>
        <dbReference type="ChEBI" id="CHEBI:15377"/>
        <dbReference type="ChEBI" id="CHEBI:58435"/>
        <dbReference type="ChEBI" id="CHEBI:59457"/>
        <dbReference type="EC" id="3.5.4.19"/>
    </reaction>
</comment>
<comment type="subunit">
    <text evidence="11">Homodimer.</text>
</comment>
<evidence type="ECO:0000256" key="9">
    <source>
        <dbReference type="ARBA" id="ARBA00022801"/>
    </source>
</evidence>
<comment type="caution">
    <text evidence="13">The sequence shown here is derived from an EMBL/GenBank/DDBJ whole genome shotgun (WGS) entry which is preliminary data.</text>
</comment>
<accession>A0A8J7RY96</accession>
<dbReference type="PANTHER" id="PTHR42945:SF1">
    <property type="entry name" value="HISTIDINE BIOSYNTHESIS BIFUNCTIONAL PROTEIN HIS7"/>
    <property type="match status" value="1"/>
</dbReference>
<dbReference type="GO" id="GO:0004636">
    <property type="term" value="F:phosphoribosyl-ATP diphosphatase activity"/>
    <property type="evidence" value="ECO:0007669"/>
    <property type="project" value="UniProtKB-EC"/>
</dbReference>
<dbReference type="Proteomes" id="UP000672602">
    <property type="component" value="Unassembled WGS sequence"/>
</dbReference>
<protein>
    <recommendedName>
        <fullName evidence="11">Phosphoribosyl-AMP cyclohydrolase</fullName>
        <shortName evidence="11">PRA-CH</shortName>
        <ecNumber evidence="11">3.5.4.19</ecNumber>
    </recommendedName>
</protein>
<dbReference type="SUPFAM" id="SSF141734">
    <property type="entry name" value="HisI-like"/>
    <property type="match status" value="1"/>
</dbReference>
<keyword evidence="7 11" id="KW-0963">Cytoplasm</keyword>
<keyword evidence="10 11" id="KW-0368">Histidine biosynthesis</keyword>
<feature type="binding site" evidence="11">
    <location>
        <position position="112"/>
    </location>
    <ligand>
        <name>Zn(2+)</name>
        <dbReference type="ChEBI" id="CHEBI:29105"/>
        <note>ligand shared between dimeric partners</note>
    </ligand>
</feature>
<dbReference type="GO" id="GO:0004635">
    <property type="term" value="F:phosphoribosyl-AMP cyclohydrolase activity"/>
    <property type="evidence" value="ECO:0007669"/>
    <property type="project" value="UniProtKB-UniRule"/>
</dbReference>
<evidence type="ECO:0000256" key="10">
    <source>
        <dbReference type="ARBA" id="ARBA00023102"/>
    </source>
</evidence>
<feature type="binding site" evidence="11">
    <location>
        <position position="93"/>
    </location>
    <ligand>
        <name>Mg(2+)</name>
        <dbReference type="ChEBI" id="CHEBI:18420"/>
    </ligand>
</feature>
<proteinExistence type="inferred from homology"/>
<feature type="binding site" evidence="11">
    <location>
        <position position="95"/>
    </location>
    <ligand>
        <name>Mg(2+)</name>
        <dbReference type="ChEBI" id="CHEBI:18420"/>
    </ligand>
</feature>
<evidence type="ECO:0000256" key="8">
    <source>
        <dbReference type="ARBA" id="ARBA00022605"/>
    </source>
</evidence>
<gene>
    <name evidence="11 13" type="primary">hisI</name>
    <name evidence="13" type="ORF">KAJ83_07205</name>
</gene>
<dbReference type="InterPro" id="IPR038019">
    <property type="entry name" value="PRib_AMP_CycHydrolase_sf"/>
</dbReference>
<feature type="binding site" evidence="11">
    <location>
        <position position="97"/>
    </location>
    <ligand>
        <name>Mg(2+)</name>
        <dbReference type="ChEBI" id="CHEBI:18420"/>
    </ligand>
</feature>
<feature type="domain" description="Phosphoribosyl-AMP cyclohydrolase" evidence="12">
    <location>
        <begin position="46"/>
        <end position="121"/>
    </location>
</feature>
<evidence type="ECO:0000256" key="7">
    <source>
        <dbReference type="ARBA" id="ARBA00022490"/>
    </source>
</evidence>
<evidence type="ECO:0000256" key="1">
    <source>
        <dbReference type="ARBA" id="ARBA00000024"/>
    </source>
</evidence>
<dbReference type="Pfam" id="PF01502">
    <property type="entry name" value="PRA-CH"/>
    <property type="match status" value="1"/>
</dbReference>
<evidence type="ECO:0000259" key="12">
    <source>
        <dbReference type="Pfam" id="PF01502"/>
    </source>
</evidence>
<evidence type="ECO:0000256" key="6">
    <source>
        <dbReference type="ARBA" id="ARBA00008299"/>
    </source>
</evidence>
<keyword evidence="9 11" id="KW-0378">Hydrolase</keyword>
<feature type="binding site" evidence="11">
    <location>
        <position position="119"/>
    </location>
    <ligand>
        <name>Zn(2+)</name>
        <dbReference type="ChEBI" id="CHEBI:29105"/>
        <note>ligand shared between dimeric partners</note>
    </ligand>
</feature>
<dbReference type="GO" id="GO:0000105">
    <property type="term" value="P:L-histidine biosynthetic process"/>
    <property type="evidence" value="ECO:0007669"/>
    <property type="project" value="UniProtKB-UniRule"/>
</dbReference>
<dbReference type="FunFam" id="3.10.20.810:FF:000001">
    <property type="entry name" value="Histidine biosynthesis bifunctional protein HisIE"/>
    <property type="match status" value="1"/>
</dbReference>
<keyword evidence="11" id="KW-0479">Metal-binding</keyword>
<evidence type="ECO:0000256" key="4">
    <source>
        <dbReference type="ARBA" id="ARBA00005204"/>
    </source>
</evidence>
<keyword evidence="8 11" id="KW-0028">Amino-acid biosynthesis</keyword>
<dbReference type="PANTHER" id="PTHR42945">
    <property type="entry name" value="HISTIDINE BIOSYNTHESIS BIFUNCTIONAL PROTEIN"/>
    <property type="match status" value="1"/>
</dbReference>
<dbReference type="HAMAP" id="MF_01021">
    <property type="entry name" value="HisI"/>
    <property type="match status" value="1"/>
</dbReference>
<comment type="pathway">
    <text evidence="4">Amino-acid biosynthesis; L-histidine biosynthesis; L-histidine from 5-phospho-alpha-D-ribose 1-diphosphate: step 2/9.</text>
</comment>
<comment type="similarity">
    <text evidence="5">In the C-terminal section; belongs to the PRA-PH family.</text>
</comment>
<dbReference type="GO" id="GO:0005737">
    <property type="term" value="C:cytoplasm"/>
    <property type="evidence" value="ECO:0007669"/>
    <property type="project" value="UniProtKB-SubCell"/>
</dbReference>
<dbReference type="GO" id="GO:0000287">
    <property type="term" value="F:magnesium ion binding"/>
    <property type="evidence" value="ECO:0007669"/>
    <property type="project" value="UniProtKB-UniRule"/>
</dbReference>
<comment type="subcellular location">
    <subcellularLocation>
        <location evidence="11">Cytoplasm</location>
    </subcellularLocation>
</comment>
<dbReference type="EMBL" id="JAGMWN010000003">
    <property type="protein sequence ID" value="MBP5856790.1"/>
    <property type="molecule type" value="Genomic_DNA"/>
</dbReference>
<name>A0A8J7RY96_9PROT</name>
<comment type="similarity">
    <text evidence="6">In the N-terminal section; belongs to the PRA-CH family.</text>
</comment>
<evidence type="ECO:0000256" key="5">
    <source>
        <dbReference type="ARBA" id="ARBA00007731"/>
    </source>
</evidence>
<dbReference type="GO" id="GO:0008270">
    <property type="term" value="F:zinc ion binding"/>
    <property type="evidence" value="ECO:0007669"/>
    <property type="project" value="UniProtKB-UniRule"/>
</dbReference>
<comment type="cofactor">
    <cofactor evidence="11">
        <name>Mg(2+)</name>
        <dbReference type="ChEBI" id="CHEBI:18420"/>
    </cofactor>
    <text evidence="11">Binds 1 Mg(2+) ion per subunit.</text>
</comment>
<evidence type="ECO:0000313" key="13">
    <source>
        <dbReference type="EMBL" id="MBP5856790.1"/>
    </source>
</evidence>
<feature type="binding site" evidence="11">
    <location>
        <position position="94"/>
    </location>
    <ligand>
        <name>Zn(2+)</name>
        <dbReference type="ChEBI" id="CHEBI:29105"/>
        <note>ligand shared between dimeric partners</note>
    </ligand>
</feature>
<dbReference type="NCBIfam" id="NF000768">
    <property type="entry name" value="PRK00051.1"/>
    <property type="match status" value="1"/>
</dbReference>
<evidence type="ECO:0000256" key="2">
    <source>
        <dbReference type="ARBA" id="ARBA00001460"/>
    </source>
</evidence>
<organism evidence="13 14">
    <name type="scientific">Marivibrio halodurans</name>
    <dbReference type="NCBI Taxonomy" id="2039722"/>
    <lineage>
        <taxon>Bacteria</taxon>
        <taxon>Pseudomonadati</taxon>
        <taxon>Pseudomonadota</taxon>
        <taxon>Alphaproteobacteria</taxon>
        <taxon>Rhodospirillales</taxon>
        <taxon>Rhodospirillaceae</taxon>
        <taxon>Marivibrio</taxon>
    </lineage>
</organism>
<keyword evidence="11" id="KW-0862">Zinc</keyword>
<comment type="cofactor">
    <cofactor evidence="11">
        <name>Zn(2+)</name>
        <dbReference type="ChEBI" id="CHEBI:29105"/>
    </cofactor>
    <text evidence="11">Binds 1 zinc ion per subunit.</text>
</comment>
<dbReference type="InterPro" id="IPR026660">
    <property type="entry name" value="PRA-CH"/>
</dbReference>